<dbReference type="EMBL" id="BAAANC010000003">
    <property type="protein sequence ID" value="GAA1549189.1"/>
    <property type="molecule type" value="Genomic_DNA"/>
</dbReference>
<reference evidence="2" key="1">
    <citation type="journal article" date="2019" name="Int. J. Syst. Evol. Microbiol.">
        <title>The Global Catalogue of Microorganisms (GCM) 10K type strain sequencing project: providing services to taxonomists for standard genome sequencing and annotation.</title>
        <authorList>
            <consortium name="The Broad Institute Genomics Platform"/>
            <consortium name="The Broad Institute Genome Sequencing Center for Infectious Disease"/>
            <person name="Wu L."/>
            <person name="Ma J."/>
        </authorList>
    </citation>
    <scope>NUCLEOTIDE SEQUENCE [LARGE SCALE GENOMIC DNA]</scope>
    <source>
        <strain evidence="2">JCM 14303</strain>
    </source>
</reference>
<sequence>MRPRDAGRDRAVVVEPEVPHGDAGPADAARLKLVRTETGALRPGAEEREGGAGILCGW</sequence>
<organism evidence="1 2">
    <name type="scientific">Kribbella lupini</name>
    <dbReference type="NCBI Taxonomy" id="291602"/>
    <lineage>
        <taxon>Bacteria</taxon>
        <taxon>Bacillati</taxon>
        <taxon>Actinomycetota</taxon>
        <taxon>Actinomycetes</taxon>
        <taxon>Propionibacteriales</taxon>
        <taxon>Kribbellaceae</taxon>
        <taxon>Kribbella</taxon>
    </lineage>
</organism>
<evidence type="ECO:0000313" key="2">
    <source>
        <dbReference type="Proteomes" id="UP001500363"/>
    </source>
</evidence>
<dbReference type="Proteomes" id="UP001500363">
    <property type="component" value="Unassembled WGS sequence"/>
</dbReference>
<evidence type="ECO:0000313" key="1">
    <source>
        <dbReference type="EMBL" id="GAA1549189.1"/>
    </source>
</evidence>
<keyword evidence="2" id="KW-1185">Reference proteome</keyword>
<name>A0ABP4MSJ0_9ACTN</name>
<protein>
    <submittedName>
        <fullName evidence="1">Uncharacterized protein</fullName>
    </submittedName>
</protein>
<proteinExistence type="predicted"/>
<gene>
    <name evidence="1" type="ORF">GCM10009741_61440</name>
</gene>
<comment type="caution">
    <text evidence="1">The sequence shown here is derived from an EMBL/GenBank/DDBJ whole genome shotgun (WGS) entry which is preliminary data.</text>
</comment>
<accession>A0ABP4MSJ0</accession>